<dbReference type="Pfam" id="PF00335">
    <property type="entry name" value="Tetraspanin"/>
    <property type="match status" value="1"/>
</dbReference>
<dbReference type="AlphaFoldDB" id="A0AAD7Z9R3"/>
<comment type="subcellular location">
    <subcellularLocation>
        <location evidence="1">Membrane</location>
        <topology evidence="1">Multi-pass membrane protein</topology>
    </subcellularLocation>
</comment>
<keyword evidence="2 5" id="KW-0812">Transmembrane</keyword>
<organism evidence="6 7">
    <name type="scientific">Diploptera punctata</name>
    <name type="common">Pacific beetle cockroach</name>
    <dbReference type="NCBI Taxonomy" id="6984"/>
    <lineage>
        <taxon>Eukaryota</taxon>
        <taxon>Metazoa</taxon>
        <taxon>Ecdysozoa</taxon>
        <taxon>Arthropoda</taxon>
        <taxon>Hexapoda</taxon>
        <taxon>Insecta</taxon>
        <taxon>Pterygota</taxon>
        <taxon>Neoptera</taxon>
        <taxon>Polyneoptera</taxon>
        <taxon>Dictyoptera</taxon>
        <taxon>Blattodea</taxon>
        <taxon>Blaberoidea</taxon>
        <taxon>Blaberidae</taxon>
        <taxon>Diplopterinae</taxon>
        <taxon>Diploptera</taxon>
    </lineage>
</organism>
<sequence>MSGGNWHLIIFFLLLSTIVIMEFGGAIWCLTSRGDFHDEMVSTMEKSFSIYSSDDSVVKKWDKLQKELKCCGTDGPQDYRPLNNVPWSCCSSKSEQHGSCEELMQRGCLTSLNEFIRERLLLIALFAIGAAIVQFPGLIFCEFLLDYQRRPVDLAIKRMSFMVHTIY</sequence>
<name>A0AAD7Z9R3_DIPPU</name>
<dbReference type="EMBL" id="JASPKZ010009798">
    <property type="protein sequence ID" value="KAJ9576361.1"/>
    <property type="molecule type" value="Genomic_DNA"/>
</dbReference>
<comment type="caution">
    <text evidence="6">The sequence shown here is derived from an EMBL/GenBank/DDBJ whole genome shotgun (WGS) entry which is preliminary data.</text>
</comment>
<protein>
    <submittedName>
        <fullName evidence="6">Uncharacterized protein</fullName>
    </submittedName>
</protein>
<evidence type="ECO:0000313" key="7">
    <source>
        <dbReference type="Proteomes" id="UP001233999"/>
    </source>
</evidence>
<dbReference type="CDD" id="cd03127">
    <property type="entry name" value="tetraspanin_LEL"/>
    <property type="match status" value="1"/>
</dbReference>
<keyword evidence="4 5" id="KW-0472">Membrane</keyword>
<feature type="transmembrane region" description="Helical" evidence="5">
    <location>
        <begin position="120"/>
        <end position="145"/>
    </location>
</feature>
<feature type="transmembrane region" description="Helical" evidence="5">
    <location>
        <begin position="6"/>
        <end position="30"/>
    </location>
</feature>
<reference evidence="6" key="2">
    <citation type="submission" date="2023-05" db="EMBL/GenBank/DDBJ databases">
        <authorList>
            <person name="Fouks B."/>
        </authorList>
    </citation>
    <scope>NUCLEOTIDE SEQUENCE</scope>
    <source>
        <strain evidence="6">Stay&amp;Tobe</strain>
        <tissue evidence="6">Testes</tissue>
    </source>
</reference>
<dbReference type="Proteomes" id="UP001233999">
    <property type="component" value="Unassembled WGS sequence"/>
</dbReference>
<dbReference type="InterPro" id="IPR008952">
    <property type="entry name" value="Tetraspanin_EC2_sf"/>
</dbReference>
<evidence type="ECO:0000256" key="5">
    <source>
        <dbReference type="SAM" id="Phobius"/>
    </source>
</evidence>
<dbReference type="InterPro" id="IPR018499">
    <property type="entry name" value="Tetraspanin/Peripherin"/>
</dbReference>
<evidence type="ECO:0000313" key="6">
    <source>
        <dbReference type="EMBL" id="KAJ9576361.1"/>
    </source>
</evidence>
<dbReference type="Gene3D" id="1.10.1450.10">
    <property type="entry name" value="Tetraspanin"/>
    <property type="match status" value="1"/>
</dbReference>
<reference evidence="6" key="1">
    <citation type="journal article" date="2023" name="IScience">
        <title>Live-bearing cockroach genome reveals convergent evolutionary mechanisms linked to viviparity in insects and beyond.</title>
        <authorList>
            <person name="Fouks B."/>
            <person name="Harrison M.C."/>
            <person name="Mikhailova A.A."/>
            <person name="Marchal E."/>
            <person name="English S."/>
            <person name="Carruthers M."/>
            <person name="Jennings E.C."/>
            <person name="Chiamaka E.L."/>
            <person name="Frigard R.A."/>
            <person name="Pippel M."/>
            <person name="Attardo G.M."/>
            <person name="Benoit J.B."/>
            <person name="Bornberg-Bauer E."/>
            <person name="Tobe S.S."/>
        </authorList>
    </citation>
    <scope>NUCLEOTIDE SEQUENCE</scope>
    <source>
        <strain evidence="6">Stay&amp;Tobe</strain>
    </source>
</reference>
<gene>
    <name evidence="6" type="ORF">L9F63_006773</name>
</gene>
<keyword evidence="7" id="KW-1185">Reference proteome</keyword>
<evidence type="ECO:0000256" key="4">
    <source>
        <dbReference type="ARBA" id="ARBA00023136"/>
    </source>
</evidence>
<proteinExistence type="predicted"/>
<evidence type="ECO:0000256" key="3">
    <source>
        <dbReference type="ARBA" id="ARBA00022989"/>
    </source>
</evidence>
<accession>A0AAD7Z9R3</accession>
<dbReference type="GO" id="GO:0005886">
    <property type="term" value="C:plasma membrane"/>
    <property type="evidence" value="ECO:0007669"/>
    <property type="project" value="TreeGrafter"/>
</dbReference>
<evidence type="ECO:0000256" key="2">
    <source>
        <dbReference type="ARBA" id="ARBA00022692"/>
    </source>
</evidence>
<dbReference type="PANTHER" id="PTHR19282:SF551">
    <property type="entry name" value="RE08073P-RELATED"/>
    <property type="match status" value="1"/>
</dbReference>
<dbReference type="PANTHER" id="PTHR19282">
    <property type="entry name" value="TETRASPANIN"/>
    <property type="match status" value="1"/>
</dbReference>
<dbReference type="SUPFAM" id="SSF48652">
    <property type="entry name" value="Tetraspanin"/>
    <property type="match status" value="1"/>
</dbReference>
<evidence type="ECO:0000256" key="1">
    <source>
        <dbReference type="ARBA" id="ARBA00004141"/>
    </source>
</evidence>
<keyword evidence="3 5" id="KW-1133">Transmembrane helix</keyword>